<name>Q9Y045_CAEEL</name>
<dbReference type="EMBL" id="U52070">
    <property type="protein sequence ID" value="AAD11527.1"/>
    <property type="molecule type" value="mRNA"/>
</dbReference>
<proteinExistence type="evidence at transcript level"/>
<reference evidence="1" key="1">
    <citation type="submission" date="1996-03" db="EMBL/GenBank/DDBJ databases">
        <title>Diverse Caenorhabditis elegans genes that are upregulated in dauer larvae are also induced by aging.</title>
        <authorList>
            <person name="Cherkasova V.A."/>
            <person name="Egilmez N.K."/>
            <person name="Shmookler Reis R.J."/>
        </authorList>
    </citation>
    <scope>NUCLEOTIDE SEQUENCE</scope>
    <source>
        <strain evidence="1">Bristol-N2</strain>
    </source>
</reference>
<protein>
    <submittedName>
        <fullName evidence="1">Dauer-upregulated protein</fullName>
    </submittedName>
</protein>
<sequence length="67" mass="7811">MLVSTMMLFALSYSHLLERKEQMMVQNDVPSPPLLEVVRPRSRDRIMLESRPIPKENNNQAKKTMPS</sequence>
<evidence type="ECO:0000313" key="1">
    <source>
        <dbReference type="EMBL" id="AAD11527.1"/>
    </source>
</evidence>
<dbReference type="AlphaFoldDB" id="Q9Y045"/>
<organism evidence="1">
    <name type="scientific">Caenorhabditis elegans</name>
    <dbReference type="NCBI Taxonomy" id="6239"/>
    <lineage>
        <taxon>Eukaryota</taxon>
        <taxon>Metazoa</taxon>
        <taxon>Ecdysozoa</taxon>
        <taxon>Nematoda</taxon>
        <taxon>Chromadorea</taxon>
        <taxon>Rhabditida</taxon>
        <taxon>Rhabditina</taxon>
        <taxon>Rhabditomorpha</taxon>
        <taxon>Rhabditoidea</taxon>
        <taxon>Rhabditidae</taxon>
        <taxon>Peloderinae</taxon>
        <taxon>Caenorhabditis</taxon>
    </lineage>
</organism>
<dbReference type="PIR" id="T37480">
    <property type="entry name" value="T37480"/>
</dbReference>
<accession>Q9Y045</accession>